<dbReference type="AlphaFoldDB" id="A0AAD5QH23"/>
<gene>
    <name evidence="1" type="ORF">KIN20_004773</name>
</gene>
<evidence type="ECO:0000313" key="1">
    <source>
        <dbReference type="EMBL" id="KAJ1349284.1"/>
    </source>
</evidence>
<dbReference type="EMBL" id="JAHQIW010000637">
    <property type="protein sequence ID" value="KAJ1349284.1"/>
    <property type="molecule type" value="Genomic_DNA"/>
</dbReference>
<evidence type="ECO:0000313" key="2">
    <source>
        <dbReference type="Proteomes" id="UP001196413"/>
    </source>
</evidence>
<proteinExistence type="predicted"/>
<protein>
    <submittedName>
        <fullName evidence="1">Uncharacterized protein</fullName>
    </submittedName>
</protein>
<dbReference type="Proteomes" id="UP001196413">
    <property type="component" value="Unassembled WGS sequence"/>
</dbReference>
<keyword evidence="2" id="KW-1185">Reference proteome</keyword>
<organism evidence="1 2">
    <name type="scientific">Parelaphostrongylus tenuis</name>
    <name type="common">Meningeal worm</name>
    <dbReference type="NCBI Taxonomy" id="148309"/>
    <lineage>
        <taxon>Eukaryota</taxon>
        <taxon>Metazoa</taxon>
        <taxon>Ecdysozoa</taxon>
        <taxon>Nematoda</taxon>
        <taxon>Chromadorea</taxon>
        <taxon>Rhabditida</taxon>
        <taxon>Rhabditina</taxon>
        <taxon>Rhabditomorpha</taxon>
        <taxon>Strongyloidea</taxon>
        <taxon>Metastrongylidae</taxon>
        <taxon>Parelaphostrongylus</taxon>
    </lineage>
</organism>
<comment type="caution">
    <text evidence="1">The sequence shown here is derived from an EMBL/GenBank/DDBJ whole genome shotgun (WGS) entry which is preliminary data.</text>
</comment>
<reference evidence="1" key="1">
    <citation type="submission" date="2021-06" db="EMBL/GenBank/DDBJ databases">
        <title>Parelaphostrongylus tenuis whole genome reference sequence.</title>
        <authorList>
            <person name="Garwood T.J."/>
            <person name="Larsen P.A."/>
            <person name="Fountain-Jones N.M."/>
            <person name="Garbe J.R."/>
            <person name="Macchietto M.G."/>
            <person name="Kania S.A."/>
            <person name="Gerhold R.W."/>
            <person name="Richards J.E."/>
            <person name="Wolf T.M."/>
        </authorList>
    </citation>
    <scope>NUCLEOTIDE SEQUENCE</scope>
    <source>
        <strain evidence="1">MNPRO001-30</strain>
        <tissue evidence="1">Meninges</tissue>
    </source>
</reference>
<sequence length="183" mass="19383">MAFSTEAAARAQVPQISPNSGSAEALVKRLIIQGVLDVLEQQGRAAGLPDFVITTILSQLGINVLYTPLPCPVVSVNPTRPIVRDVSPMMLTTCVIFGNTVTTTCLGMGAAGAQGGDCAFDMAMLFTPIPQQHLLISGTLTTSNAIMATWSREMWQSVVNRVLRMITSGPFRTQFAAAVATVT</sequence>
<name>A0AAD5QH23_PARTN</name>
<accession>A0AAD5QH23</accession>